<dbReference type="Proteomes" id="UP001590950">
    <property type="component" value="Unassembled WGS sequence"/>
</dbReference>
<evidence type="ECO:0000313" key="8">
    <source>
        <dbReference type="Proteomes" id="UP001590950"/>
    </source>
</evidence>
<keyword evidence="8" id="KW-1185">Reference proteome</keyword>
<keyword evidence="3" id="KW-0274">FAD</keyword>
<gene>
    <name evidence="7" type="ORF">N7G274_000670</name>
</gene>
<dbReference type="SUPFAM" id="SSF51905">
    <property type="entry name" value="FAD/NAD(P)-binding domain"/>
    <property type="match status" value="1"/>
</dbReference>
<dbReference type="InterPro" id="IPR000960">
    <property type="entry name" value="Flavin_mOase"/>
</dbReference>
<dbReference type="Pfam" id="PF00743">
    <property type="entry name" value="FMO-like"/>
    <property type="match status" value="2"/>
</dbReference>
<keyword evidence="6" id="KW-1133">Transmembrane helix</keyword>
<evidence type="ECO:0008006" key="9">
    <source>
        <dbReference type="Google" id="ProtNLM"/>
    </source>
</evidence>
<dbReference type="EMBL" id="JBEFKJ010000002">
    <property type="protein sequence ID" value="KAL2047628.1"/>
    <property type="molecule type" value="Genomic_DNA"/>
</dbReference>
<keyword evidence="6" id="KW-0812">Transmembrane</keyword>
<evidence type="ECO:0000256" key="5">
    <source>
        <dbReference type="ARBA" id="ARBA00023002"/>
    </source>
</evidence>
<comment type="similarity">
    <text evidence="1">Belongs to the FMO family.</text>
</comment>
<keyword evidence="4" id="KW-0521">NADP</keyword>
<feature type="transmembrane region" description="Helical" evidence="6">
    <location>
        <begin position="505"/>
        <end position="525"/>
    </location>
</feature>
<feature type="transmembrane region" description="Helical" evidence="6">
    <location>
        <begin position="550"/>
        <end position="574"/>
    </location>
</feature>
<dbReference type="Gene3D" id="3.50.50.60">
    <property type="entry name" value="FAD/NAD(P)-binding domain"/>
    <property type="match status" value="2"/>
</dbReference>
<evidence type="ECO:0000313" key="7">
    <source>
        <dbReference type="EMBL" id="KAL2047628.1"/>
    </source>
</evidence>
<dbReference type="PANTHER" id="PTHR23023">
    <property type="entry name" value="DIMETHYLANILINE MONOOXYGENASE"/>
    <property type="match status" value="1"/>
</dbReference>
<evidence type="ECO:0000256" key="1">
    <source>
        <dbReference type="ARBA" id="ARBA00009183"/>
    </source>
</evidence>
<keyword evidence="6" id="KW-0472">Membrane</keyword>
<dbReference type="PRINTS" id="PR00370">
    <property type="entry name" value="FMOXYGENASE"/>
</dbReference>
<evidence type="ECO:0000256" key="4">
    <source>
        <dbReference type="ARBA" id="ARBA00022857"/>
    </source>
</evidence>
<organism evidence="7 8">
    <name type="scientific">Stereocaulon virgatum</name>
    <dbReference type="NCBI Taxonomy" id="373712"/>
    <lineage>
        <taxon>Eukaryota</taxon>
        <taxon>Fungi</taxon>
        <taxon>Dikarya</taxon>
        <taxon>Ascomycota</taxon>
        <taxon>Pezizomycotina</taxon>
        <taxon>Lecanoromycetes</taxon>
        <taxon>OSLEUM clade</taxon>
        <taxon>Lecanoromycetidae</taxon>
        <taxon>Lecanorales</taxon>
        <taxon>Lecanorineae</taxon>
        <taxon>Stereocaulaceae</taxon>
        <taxon>Stereocaulon</taxon>
    </lineage>
</organism>
<dbReference type="InterPro" id="IPR036188">
    <property type="entry name" value="FAD/NAD-bd_sf"/>
</dbReference>
<reference evidence="7 8" key="1">
    <citation type="submission" date="2024-09" db="EMBL/GenBank/DDBJ databases">
        <title>Rethinking Asexuality: The Enigmatic Case of Functional Sexual Genes in Lepraria (Stereocaulaceae).</title>
        <authorList>
            <person name="Doellman M."/>
            <person name="Sun Y."/>
            <person name="Barcenas-Pena A."/>
            <person name="Lumbsch H.T."/>
            <person name="Grewe F."/>
        </authorList>
    </citation>
    <scope>NUCLEOTIDE SEQUENCE [LARGE SCALE GENOMIC DNA]</scope>
    <source>
        <strain evidence="7 8">Mercado 3170</strain>
    </source>
</reference>
<name>A0ABR4AR55_9LECA</name>
<sequence length="612" mass="68142">MTSIKVAVIGGGPGGLATLKTLRGASTPEIPIEACLFEAEQAIGGTFKYRSYDNAELVSSKQLTAFSDHRFPLDCSDHVSLPRYVEYLQSYIDRFELSPYIKLGHRVSKISPLDGAGQTWRHRVDFTTTEISSGENDIGSYDCSHIAIATGLHVSPNIPKILGIENVQGAIFHSSQYKNRTQLADRRVLILGCGETAMDITYEALKANAESVTMCFRTGFLSFPKVLNRFQVFGQTTGGSLPIDGLITNLFETAYVHRAIAKSRLRWFVSDFVIKRVMWFLTGTQAGCNQHVGALPNERLGRAYVFLNKSHKAMPYLNRPYKKRDPLLEFMGNKYLDPPEDANSNRWVDTCSFPSSISPDGTVVFEPRPDRKDWRRLKDTPVRPDCVVYCTGYRQNFSWLSPSYPTADQTNIRNIIKHDQPSVAYIGFVRPGVGAIPPIAEQQAMWWTALILGKMLMPTDPPHYHLLASRNSRIQYGVDYSAYMSTLARDFGGAPGLLKLWQEHGWRVLTAYCFGASFVTFYRLVGPFRSAAAPEVAKTELMQTIKRRGVAGNFFFGVVPMAFYGIVNLVAFFLELVGLIPAEESVVAVDHSTAKTTSQAGSHGSEKKTFIG</sequence>
<dbReference type="InterPro" id="IPR020946">
    <property type="entry name" value="Flavin_mOase-like"/>
</dbReference>
<proteinExistence type="inferred from homology"/>
<dbReference type="PIRSF" id="PIRSF000332">
    <property type="entry name" value="FMO"/>
    <property type="match status" value="1"/>
</dbReference>
<accession>A0ABR4AR55</accession>
<protein>
    <recommendedName>
        <fullName evidence="9">Dimethylaniline monooxygenase</fullName>
    </recommendedName>
</protein>
<comment type="caution">
    <text evidence="7">The sequence shown here is derived from an EMBL/GenBank/DDBJ whole genome shotgun (WGS) entry which is preliminary data.</text>
</comment>
<dbReference type="InterPro" id="IPR050346">
    <property type="entry name" value="FMO-like"/>
</dbReference>
<evidence type="ECO:0000256" key="6">
    <source>
        <dbReference type="SAM" id="Phobius"/>
    </source>
</evidence>
<keyword evidence="5" id="KW-0560">Oxidoreductase</keyword>
<evidence type="ECO:0000256" key="3">
    <source>
        <dbReference type="ARBA" id="ARBA00022827"/>
    </source>
</evidence>
<evidence type="ECO:0000256" key="2">
    <source>
        <dbReference type="ARBA" id="ARBA00022630"/>
    </source>
</evidence>
<keyword evidence="2" id="KW-0285">Flavoprotein</keyword>